<dbReference type="FunFam" id="3.40.50.720:FF:000084">
    <property type="entry name" value="Short-chain dehydrogenase reductase"/>
    <property type="match status" value="1"/>
</dbReference>
<comment type="caution">
    <text evidence="4">The sequence shown here is derived from an EMBL/GenBank/DDBJ whole genome shotgun (WGS) entry which is preliminary data.</text>
</comment>
<dbReference type="InterPro" id="IPR036409">
    <property type="entry name" value="Aldolase_II/adducin_N_sf"/>
</dbReference>
<dbReference type="PRINTS" id="PR00080">
    <property type="entry name" value="SDRFAMILY"/>
</dbReference>
<dbReference type="Proteomes" id="UP001152876">
    <property type="component" value="Unassembled WGS sequence"/>
</dbReference>
<dbReference type="RefSeq" id="WP_068170336.1">
    <property type="nucleotide sequence ID" value="NZ_AOGK01000002.1"/>
</dbReference>
<dbReference type="InterPro" id="IPR013454">
    <property type="entry name" value="Bifunc_RhaD/ADH"/>
</dbReference>
<dbReference type="Gene3D" id="3.40.225.10">
    <property type="entry name" value="Class II aldolase/adducin N-terminal domain"/>
    <property type="match status" value="1"/>
</dbReference>
<keyword evidence="5" id="KW-1185">Reference proteome</keyword>
<evidence type="ECO:0000256" key="1">
    <source>
        <dbReference type="ARBA" id="ARBA00006484"/>
    </source>
</evidence>
<dbReference type="InterPro" id="IPR002347">
    <property type="entry name" value="SDR_fam"/>
</dbReference>
<dbReference type="Pfam" id="PF00106">
    <property type="entry name" value="adh_short"/>
    <property type="match status" value="1"/>
</dbReference>
<dbReference type="Gene3D" id="3.40.50.720">
    <property type="entry name" value="NAD(P)-binding Rossmann-like Domain"/>
    <property type="match status" value="1"/>
</dbReference>
<dbReference type="SUPFAM" id="SSF53639">
    <property type="entry name" value="AraD/HMP-PK domain-like"/>
    <property type="match status" value="1"/>
</dbReference>
<dbReference type="GO" id="GO:0016491">
    <property type="term" value="F:oxidoreductase activity"/>
    <property type="evidence" value="ECO:0007669"/>
    <property type="project" value="UniProtKB-KW"/>
</dbReference>
<dbReference type="EMBL" id="AOGK01000002">
    <property type="protein sequence ID" value="MDG5974194.1"/>
    <property type="molecule type" value="Genomic_DNA"/>
</dbReference>
<dbReference type="NCBIfam" id="TIGR02632">
    <property type="entry name" value="RhaD_aldol-ADH"/>
    <property type="match status" value="1"/>
</dbReference>
<dbReference type="NCBIfam" id="NF006189">
    <property type="entry name" value="PRK08324.1-3"/>
    <property type="match status" value="1"/>
</dbReference>
<accession>A0A9X4S8P4</accession>
<name>A0A9X4S8P4_9BURK</name>
<dbReference type="Pfam" id="PF00596">
    <property type="entry name" value="Aldolase_II"/>
    <property type="match status" value="1"/>
</dbReference>
<dbReference type="OrthoDB" id="9774430at2"/>
<dbReference type="InterPro" id="IPR036291">
    <property type="entry name" value="NAD(P)-bd_dom_sf"/>
</dbReference>
<sequence>MNTATPPDFPQWDDAATAGMDQPHLLLYRSNLLGSDLRITNYGGGNTSAKIWQRDPLSGADAEVLWVKGSGGDVGSMKLDGFSTLYMDKLRALKGLYRGLEHEDEMVGYLPHCTFNLNARAASIDTPLHSSLPYAHVDHMHPDAVIAIAAMANGEAITRQVYEGTVGWMPWLRPGYELGQRLAAYNAAHPGLRGIVLGGHGLFSWGESSRACYENTVDLIERAQAWLSRERERRQVQVFGGTRFDTLDGAASEATLARVLPVLRGLAAQGSPKLLHVNTSPEVMQFVNSAELEPLAALGTSCPDHFLRTKIRPLIVPEAVYTLEGPALKTALDDLLTAYRADYAAYYERCKRANSPALRDPNPVVILLPRIGMVTIAKDKATARIAGEFYVNAINVMREANAVDQYVGLPEQEAFDIEYWLLEEAKLQRMPKPKPLVGKVALVTGGAGGIGQAIARRMLAEGACVVLADIDEDALASVTADLAKAHGKDHVRGVRCDVTDEASVIAAYGRAALAFGGVDILVSNAGIASAAPIDETTLALWNRNQSILATGYFLVAREAFKLMKAQGTGGSIVMIASKNGMVASNQATAYCAAKAAEIQLSRSFALEGAPLGIRSNVVNPDAVIRGSKIWTGKWSEERAAANKVDEGDLEAFYRDRSMLKRSVFPEDIAEATYFFACEDLSAKSTGNILNVDAGNLAAFTR</sequence>
<evidence type="ECO:0000313" key="5">
    <source>
        <dbReference type="Proteomes" id="UP001152876"/>
    </source>
</evidence>
<dbReference type="SUPFAM" id="SSF51735">
    <property type="entry name" value="NAD(P)-binding Rossmann-fold domains"/>
    <property type="match status" value="1"/>
</dbReference>
<dbReference type="SMART" id="SM01007">
    <property type="entry name" value="Aldolase_II"/>
    <property type="match status" value="1"/>
</dbReference>
<keyword evidence="2" id="KW-0560">Oxidoreductase</keyword>
<reference evidence="4" key="1">
    <citation type="submission" date="2013-01" db="EMBL/GenBank/DDBJ databases">
        <title>Genome draft of Hydrogenophaga taeniospiralis 2K1.</title>
        <authorList>
            <person name="Gomila M."/>
            <person name="Lalucat J."/>
        </authorList>
    </citation>
    <scope>NUCLEOTIDE SEQUENCE</scope>
    <source>
        <strain evidence="4">CCUG 15921</strain>
    </source>
</reference>
<dbReference type="InterPro" id="IPR001303">
    <property type="entry name" value="Aldolase_II/adducin_N"/>
</dbReference>
<comment type="similarity">
    <text evidence="1">Belongs to the short-chain dehydrogenases/reductases (SDR) family.</text>
</comment>
<dbReference type="PRINTS" id="PR00081">
    <property type="entry name" value="GDHRDH"/>
</dbReference>
<dbReference type="AlphaFoldDB" id="A0A9X4S8P4"/>
<gene>
    <name evidence="4" type="ORF">H010_02957</name>
</gene>
<evidence type="ECO:0000259" key="3">
    <source>
        <dbReference type="SMART" id="SM01007"/>
    </source>
</evidence>
<dbReference type="PANTHER" id="PTHR43669:SF8">
    <property type="entry name" value="SHORT-CHAIN TYPE DEHYDROGENASE_REDUCTASE-RELATED"/>
    <property type="match status" value="1"/>
</dbReference>
<evidence type="ECO:0000256" key="2">
    <source>
        <dbReference type="ARBA" id="ARBA00023002"/>
    </source>
</evidence>
<dbReference type="PANTHER" id="PTHR43669">
    <property type="entry name" value="5-KETO-D-GLUCONATE 5-REDUCTASE"/>
    <property type="match status" value="1"/>
</dbReference>
<proteinExistence type="inferred from homology"/>
<feature type="domain" description="Class II aldolase/adducin N-terminal" evidence="3">
    <location>
        <begin position="25"/>
        <end position="227"/>
    </location>
</feature>
<organism evidence="4 5">
    <name type="scientific">Hydrogenophaga taeniospiralis CCUG 15921</name>
    <dbReference type="NCBI Taxonomy" id="1281780"/>
    <lineage>
        <taxon>Bacteria</taxon>
        <taxon>Pseudomonadati</taxon>
        <taxon>Pseudomonadota</taxon>
        <taxon>Betaproteobacteria</taxon>
        <taxon>Burkholderiales</taxon>
        <taxon>Comamonadaceae</taxon>
        <taxon>Hydrogenophaga</taxon>
    </lineage>
</organism>
<protein>
    <submittedName>
        <fullName evidence="4">Short chain dehydrogenase</fullName>
    </submittedName>
</protein>
<evidence type="ECO:0000313" key="4">
    <source>
        <dbReference type="EMBL" id="MDG5974194.1"/>
    </source>
</evidence>